<dbReference type="InterPro" id="IPR007485">
    <property type="entry name" value="LPS_assembly_LptE"/>
</dbReference>
<feature type="signal peptide" evidence="1">
    <location>
        <begin position="1"/>
        <end position="18"/>
    </location>
</feature>
<organism evidence="2 3">
    <name type="scientific">Balnearium lithotrophicum</name>
    <dbReference type="NCBI Taxonomy" id="223788"/>
    <lineage>
        <taxon>Bacteria</taxon>
        <taxon>Pseudomonadati</taxon>
        <taxon>Aquificota</taxon>
        <taxon>Aquificia</taxon>
        <taxon>Desulfurobacteriales</taxon>
        <taxon>Desulfurobacteriaceae</taxon>
        <taxon>Balnearium</taxon>
    </lineage>
</organism>
<keyword evidence="1" id="KW-0732">Signal</keyword>
<dbReference type="RefSeq" id="WP_142933387.1">
    <property type="nucleotide sequence ID" value="NZ_FXTM01000001.1"/>
</dbReference>
<dbReference type="GO" id="GO:0043165">
    <property type="term" value="P:Gram-negative-bacterium-type cell outer membrane assembly"/>
    <property type="evidence" value="ECO:0007669"/>
    <property type="project" value="InterPro"/>
</dbReference>
<evidence type="ECO:0000313" key="2">
    <source>
        <dbReference type="EMBL" id="SMO32721.1"/>
    </source>
</evidence>
<protein>
    <submittedName>
        <fullName evidence="2">Lipopolysaccharide-assembly</fullName>
    </submittedName>
</protein>
<sequence length="170" mass="19762">MKYILLVLTFILGSCASAPISKKPRRVQHVYLEPVTNRTSEESLDVIFTRVANDVFSSDPRLKVDTKPIPDVTIVVKPSVDYEYETAVGFDKWDTAREYRLTVGVTVKLFKYGFKEPFKTFKLRRYGFFNAYGSASEIEEKKRECFRRIANQIFRETSEKMFVETKGKTE</sequence>
<dbReference type="Pfam" id="PF04390">
    <property type="entry name" value="LptE"/>
    <property type="match status" value="1"/>
</dbReference>
<dbReference type="EMBL" id="FXTM01000001">
    <property type="protein sequence ID" value="SMO32721.1"/>
    <property type="molecule type" value="Genomic_DNA"/>
</dbReference>
<evidence type="ECO:0000313" key="3">
    <source>
        <dbReference type="Proteomes" id="UP000317315"/>
    </source>
</evidence>
<name>A0A521AD60_9BACT</name>
<keyword evidence="3" id="KW-1185">Reference proteome</keyword>
<dbReference type="OrthoDB" id="13131at2"/>
<dbReference type="PROSITE" id="PS51257">
    <property type="entry name" value="PROKAR_LIPOPROTEIN"/>
    <property type="match status" value="1"/>
</dbReference>
<accession>A0A521AD60</accession>
<dbReference type="GO" id="GO:0019867">
    <property type="term" value="C:outer membrane"/>
    <property type="evidence" value="ECO:0007669"/>
    <property type="project" value="InterPro"/>
</dbReference>
<proteinExistence type="predicted"/>
<reference evidence="2 3" key="1">
    <citation type="submission" date="2017-05" db="EMBL/GenBank/DDBJ databases">
        <authorList>
            <person name="Varghese N."/>
            <person name="Submissions S."/>
        </authorList>
    </citation>
    <scope>NUCLEOTIDE SEQUENCE [LARGE SCALE GENOMIC DNA]</scope>
    <source>
        <strain evidence="2 3">DSM 16304</strain>
    </source>
</reference>
<dbReference type="AlphaFoldDB" id="A0A521AD60"/>
<gene>
    <name evidence="2" type="ORF">SAMN06269117_10165</name>
</gene>
<evidence type="ECO:0000256" key="1">
    <source>
        <dbReference type="SAM" id="SignalP"/>
    </source>
</evidence>
<dbReference type="Proteomes" id="UP000317315">
    <property type="component" value="Unassembled WGS sequence"/>
</dbReference>
<feature type="chain" id="PRO_5022239341" evidence="1">
    <location>
        <begin position="19"/>
        <end position="170"/>
    </location>
</feature>